<feature type="transmembrane region" description="Helical" evidence="8">
    <location>
        <begin position="192"/>
        <end position="213"/>
    </location>
</feature>
<keyword evidence="5 8" id="KW-1133">Transmembrane helix</keyword>
<feature type="transmembrane region" description="Helical" evidence="8">
    <location>
        <begin position="146"/>
        <end position="172"/>
    </location>
</feature>
<dbReference type="STRING" id="930990.A0A067MD22"/>
<feature type="transmembrane region" description="Helical" evidence="8">
    <location>
        <begin position="220"/>
        <end position="238"/>
    </location>
</feature>
<keyword evidence="10" id="KW-1185">Reference proteome</keyword>
<dbReference type="PANTHER" id="PTHR31806:SF5">
    <property type="entry name" value="PURINE-CYTOSINE PERMEASE FCY21"/>
    <property type="match status" value="1"/>
</dbReference>
<feature type="transmembrane region" description="Helical" evidence="8">
    <location>
        <begin position="291"/>
        <end position="313"/>
    </location>
</feature>
<dbReference type="InParanoid" id="A0A067MD22"/>
<feature type="transmembrane region" description="Helical" evidence="8">
    <location>
        <begin position="346"/>
        <end position="373"/>
    </location>
</feature>
<comment type="similarity">
    <text evidence="2 7">Belongs to the purine-cytosine permease (2.A.39) family.</text>
</comment>
<evidence type="ECO:0000256" key="8">
    <source>
        <dbReference type="SAM" id="Phobius"/>
    </source>
</evidence>
<comment type="subcellular location">
    <subcellularLocation>
        <location evidence="1">Membrane</location>
        <topology evidence="1">Multi-pass membrane protein</topology>
    </subcellularLocation>
</comment>
<keyword evidence="6 7" id="KW-0472">Membrane</keyword>
<feature type="transmembrane region" description="Helical" evidence="8">
    <location>
        <begin position="77"/>
        <end position="102"/>
    </location>
</feature>
<keyword evidence="4 8" id="KW-0812">Transmembrane</keyword>
<evidence type="ECO:0000256" key="6">
    <source>
        <dbReference type="ARBA" id="ARBA00023136"/>
    </source>
</evidence>
<dbReference type="InterPro" id="IPR001248">
    <property type="entry name" value="Pur-cyt_permease"/>
</dbReference>
<evidence type="ECO:0000256" key="2">
    <source>
        <dbReference type="ARBA" id="ARBA00008974"/>
    </source>
</evidence>
<dbReference type="AlphaFoldDB" id="A0A067MD22"/>
<reference evidence="10" key="1">
    <citation type="journal article" date="2014" name="Proc. Natl. Acad. Sci. U.S.A.">
        <title>Extensive sampling of basidiomycete genomes demonstrates inadequacy of the white-rot/brown-rot paradigm for wood decay fungi.</title>
        <authorList>
            <person name="Riley R."/>
            <person name="Salamov A.A."/>
            <person name="Brown D.W."/>
            <person name="Nagy L.G."/>
            <person name="Floudas D."/>
            <person name="Held B.W."/>
            <person name="Levasseur A."/>
            <person name="Lombard V."/>
            <person name="Morin E."/>
            <person name="Otillar R."/>
            <person name="Lindquist E.A."/>
            <person name="Sun H."/>
            <person name="LaButti K.M."/>
            <person name="Schmutz J."/>
            <person name="Jabbour D."/>
            <person name="Luo H."/>
            <person name="Baker S.E."/>
            <person name="Pisabarro A.G."/>
            <person name="Walton J.D."/>
            <person name="Blanchette R.A."/>
            <person name="Henrissat B."/>
            <person name="Martin F."/>
            <person name="Cullen D."/>
            <person name="Hibbett D.S."/>
            <person name="Grigoriev I.V."/>
        </authorList>
    </citation>
    <scope>NUCLEOTIDE SEQUENCE [LARGE SCALE GENOMIC DNA]</scope>
    <source>
        <strain evidence="10">FD-172 SS1</strain>
    </source>
</reference>
<dbReference type="HOGENOM" id="CLU_026016_2_0_1"/>
<protein>
    <submittedName>
        <fullName evidence="9">Uncharacterized protein</fullName>
    </submittedName>
</protein>
<sequence length="519" mass="56686">MDVLAASGHLDCDEKEKVESVAVEGGNLELEYSENGASSASKLGRFKKWFLTWELESLGIEPTLPSQRSDVHFFTTFLLWLTFDCNILSISAGTLGPLVFGLGLRDSVLVIIGFNILGSALPAYIATFGAKLGLRQMCQTRFSFGYYGATLPAFLNLIGLAGYLSLDCIVAAQTISSASGDFGAEKDLISRNVGIVIIALISLIASFFGYKILSVYERYSWIPIIIISFIALSVNAGHLQPSTTFPPATASQIFTFGASIGGFLISYVTGCSDFTTHMKTDVSSRKLFTTVFLGLFVSTTFLEIIGAVFAAALPSHPTWQAGYGDGNLAGLLHAILLPAGQRFTRFLLVMLAISVTGDMAPSMYSFAFSFQTFIPFDFIVRIPRYFFSVLVTGIIIPLSIVAARRFYTALSNFLGLIGYSSAIVGAILFTEHIVSRRATFANYNVSFWNQPRRLSLGMAAIAACVVGADMVVLCMQQAWFVGPVARKTRDIAFLVSFFATGLVYVPFRWAEKRWLRDDR</sequence>
<name>A0A067MD22_BOTB1</name>
<dbReference type="InterPro" id="IPR026030">
    <property type="entry name" value="Pur-cyt_permease_Fcy2/21/22"/>
</dbReference>
<keyword evidence="3 7" id="KW-0813">Transport</keyword>
<feature type="transmembrane region" description="Helical" evidence="8">
    <location>
        <begin position="108"/>
        <end position="134"/>
    </location>
</feature>
<evidence type="ECO:0000256" key="3">
    <source>
        <dbReference type="ARBA" id="ARBA00022448"/>
    </source>
</evidence>
<evidence type="ECO:0000256" key="5">
    <source>
        <dbReference type="ARBA" id="ARBA00022989"/>
    </source>
</evidence>
<dbReference type="OrthoDB" id="2116389at2759"/>
<feature type="transmembrane region" description="Helical" evidence="8">
    <location>
        <begin position="491"/>
        <end position="510"/>
    </location>
</feature>
<dbReference type="EMBL" id="KL198042">
    <property type="protein sequence ID" value="KDQ13663.1"/>
    <property type="molecule type" value="Genomic_DNA"/>
</dbReference>
<accession>A0A067MD22</accession>
<proteinExistence type="inferred from homology"/>
<evidence type="ECO:0000256" key="4">
    <source>
        <dbReference type="ARBA" id="ARBA00022692"/>
    </source>
</evidence>
<gene>
    <name evidence="9" type="ORF">BOTBODRAFT_55910</name>
</gene>
<dbReference type="PIRSF" id="PIRSF002744">
    <property type="entry name" value="Pur-cyt_permease"/>
    <property type="match status" value="1"/>
</dbReference>
<dbReference type="PANTHER" id="PTHR31806">
    <property type="entry name" value="PURINE-CYTOSINE PERMEASE FCY2-RELATED"/>
    <property type="match status" value="1"/>
</dbReference>
<evidence type="ECO:0000256" key="1">
    <source>
        <dbReference type="ARBA" id="ARBA00004141"/>
    </source>
</evidence>
<dbReference type="Proteomes" id="UP000027195">
    <property type="component" value="Unassembled WGS sequence"/>
</dbReference>
<evidence type="ECO:0000313" key="9">
    <source>
        <dbReference type="EMBL" id="KDQ13663.1"/>
    </source>
</evidence>
<feature type="transmembrane region" description="Helical" evidence="8">
    <location>
        <begin position="250"/>
        <end position="270"/>
    </location>
</feature>
<dbReference type="Pfam" id="PF02133">
    <property type="entry name" value="Transp_cyt_pur"/>
    <property type="match status" value="1"/>
</dbReference>
<dbReference type="Gene3D" id="1.10.4160.10">
    <property type="entry name" value="Hydantoin permease"/>
    <property type="match status" value="1"/>
</dbReference>
<evidence type="ECO:0000313" key="10">
    <source>
        <dbReference type="Proteomes" id="UP000027195"/>
    </source>
</evidence>
<feature type="transmembrane region" description="Helical" evidence="8">
    <location>
        <begin position="413"/>
        <end position="434"/>
    </location>
</feature>
<feature type="transmembrane region" description="Helical" evidence="8">
    <location>
        <begin position="385"/>
        <end position="407"/>
    </location>
</feature>
<dbReference type="GO" id="GO:0005886">
    <property type="term" value="C:plasma membrane"/>
    <property type="evidence" value="ECO:0007669"/>
    <property type="project" value="TreeGrafter"/>
</dbReference>
<organism evidence="9 10">
    <name type="scientific">Botryobasidium botryosum (strain FD-172 SS1)</name>
    <dbReference type="NCBI Taxonomy" id="930990"/>
    <lineage>
        <taxon>Eukaryota</taxon>
        <taxon>Fungi</taxon>
        <taxon>Dikarya</taxon>
        <taxon>Basidiomycota</taxon>
        <taxon>Agaricomycotina</taxon>
        <taxon>Agaricomycetes</taxon>
        <taxon>Cantharellales</taxon>
        <taxon>Botryobasidiaceae</taxon>
        <taxon>Botryobasidium</taxon>
    </lineage>
</organism>
<dbReference type="GO" id="GO:0022857">
    <property type="term" value="F:transmembrane transporter activity"/>
    <property type="evidence" value="ECO:0007669"/>
    <property type="project" value="InterPro"/>
</dbReference>
<evidence type="ECO:0000256" key="7">
    <source>
        <dbReference type="PIRNR" id="PIRNR002744"/>
    </source>
</evidence>
<feature type="transmembrane region" description="Helical" evidence="8">
    <location>
        <begin position="454"/>
        <end position="479"/>
    </location>
</feature>